<comment type="subcellular location">
    <subcellularLocation>
        <location evidence="1 10">Cell outer membrane</location>
        <topology evidence="1 10">Multi-pass membrane protein</topology>
    </subcellularLocation>
</comment>
<dbReference type="EMBL" id="JAANYN010000001">
    <property type="protein sequence ID" value="NHE55278.1"/>
    <property type="molecule type" value="Genomic_DNA"/>
</dbReference>
<accession>A0ABX0H4G9</accession>
<protein>
    <submittedName>
        <fullName evidence="15">TonB-dependent receptor</fullName>
    </submittedName>
</protein>
<evidence type="ECO:0000313" key="16">
    <source>
        <dbReference type="Proteomes" id="UP000649799"/>
    </source>
</evidence>
<dbReference type="Pfam" id="PF13715">
    <property type="entry name" value="CarbopepD_reg_2"/>
    <property type="match status" value="1"/>
</dbReference>
<keyword evidence="2 10" id="KW-0813">Transport</keyword>
<evidence type="ECO:0000256" key="6">
    <source>
        <dbReference type="ARBA" id="ARBA00023077"/>
    </source>
</evidence>
<dbReference type="Proteomes" id="UP000649799">
    <property type="component" value="Unassembled WGS sequence"/>
</dbReference>
<keyword evidence="9 10" id="KW-0998">Cell outer membrane</keyword>
<feature type="domain" description="TonB-dependent receptor plug" evidence="14">
    <location>
        <begin position="120"/>
        <end position="223"/>
    </location>
</feature>
<dbReference type="Pfam" id="PF00593">
    <property type="entry name" value="TonB_dep_Rec_b-barrel"/>
    <property type="match status" value="1"/>
</dbReference>
<dbReference type="Pfam" id="PF07715">
    <property type="entry name" value="Plug"/>
    <property type="match status" value="1"/>
</dbReference>
<organism evidence="15 16">
    <name type="scientific">Cyclobacterium plantarum</name>
    <dbReference type="NCBI Taxonomy" id="2716263"/>
    <lineage>
        <taxon>Bacteria</taxon>
        <taxon>Pseudomonadati</taxon>
        <taxon>Bacteroidota</taxon>
        <taxon>Cytophagia</taxon>
        <taxon>Cytophagales</taxon>
        <taxon>Cyclobacteriaceae</taxon>
        <taxon>Cyclobacterium</taxon>
    </lineage>
</organism>
<evidence type="ECO:0000256" key="10">
    <source>
        <dbReference type="PROSITE-ProRule" id="PRU01360"/>
    </source>
</evidence>
<proteinExistence type="inferred from homology"/>
<evidence type="ECO:0000256" key="11">
    <source>
        <dbReference type="RuleBase" id="RU003357"/>
    </source>
</evidence>
<dbReference type="RefSeq" id="WP_166142051.1">
    <property type="nucleotide sequence ID" value="NZ_JAANYN010000001.1"/>
</dbReference>
<dbReference type="Gene3D" id="2.40.170.20">
    <property type="entry name" value="TonB-dependent receptor, beta-barrel domain"/>
    <property type="match status" value="1"/>
</dbReference>
<evidence type="ECO:0000313" key="15">
    <source>
        <dbReference type="EMBL" id="NHE55278.1"/>
    </source>
</evidence>
<evidence type="ECO:0000256" key="3">
    <source>
        <dbReference type="ARBA" id="ARBA00022452"/>
    </source>
</evidence>
<dbReference type="InterPro" id="IPR008969">
    <property type="entry name" value="CarboxyPept-like_regulatory"/>
</dbReference>
<dbReference type="InterPro" id="IPR012910">
    <property type="entry name" value="Plug_dom"/>
</dbReference>
<evidence type="ECO:0000256" key="1">
    <source>
        <dbReference type="ARBA" id="ARBA00004571"/>
    </source>
</evidence>
<evidence type="ECO:0000256" key="4">
    <source>
        <dbReference type="ARBA" id="ARBA00022692"/>
    </source>
</evidence>
<keyword evidence="7 10" id="KW-0472">Membrane</keyword>
<evidence type="ECO:0000256" key="5">
    <source>
        <dbReference type="ARBA" id="ARBA00022729"/>
    </source>
</evidence>
<dbReference type="Gene3D" id="2.170.130.10">
    <property type="entry name" value="TonB-dependent receptor, plug domain"/>
    <property type="match status" value="1"/>
</dbReference>
<feature type="signal peptide" evidence="12">
    <location>
        <begin position="1"/>
        <end position="20"/>
    </location>
</feature>
<dbReference type="PANTHER" id="PTHR30069:SF29">
    <property type="entry name" value="HEMOGLOBIN AND HEMOGLOBIN-HAPTOGLOBIN-BINDING PROTEIN 1-RELATED"/>
    <property type="match status" value="1"/>
</dbReference>
<keyword evidence="8 15" id="KW-0675">Receptor</keyword>
<dbReference type="PANTHER" id="PTHR30069">
    <property type="entry name" value="TONB-DEPENDENT OUTER MEMBRANE RECEPTOR"/>
    <property type="match status" value="1"/>
</dbReference>
<dbReference type="SUPFAM" id="SSF49464">
    <property type="entry name" value="Carboxypeptidase regulatory domain-like"/>
    <property type="match status" value="1"/>
</dbReference>
<evidence type="ECO:0000259" key="14">
    <source>
        <dbReference type="Pfam" id="PF07715"/>
    </source>
</evidence>
<gene>
    <name evidence="15" type="ORF">G9Q97_00440</name>
</gene>
<evidence type="ECO:0000256" key="8">
    <source>
        <dbReference type="ARBA" id="ARBA00023170"/>
    </source>
</evidence>
<comment type="caution">
    <text evidence="15">The sequence shown here is derived from an EMBL/GenBank/DDBJ whole genome shotgun (WGS) entry which is preliminary data.</text>
</comment>
<evidence type="ECO:0000259" key="13">
    <source>
        <dbReference type="Pfam" id="PF00593"/>
    </source>
</evidence>
<comment type="similarity">
    <text evidence="10 11">Belongs to the TonB-dependent receptor family.</text>
</comment>
<keyword evidence="5 12" id="KW-0732">Signal</keyword>
<dbReference type="SUPFAM" id="SSF56935">
    <property type="entry name" value="Porins"/>
    <property type="match status" value="1"/>
</dbReference>
<evidence type="ECO:0000256" key="12">
    <source>
        <dbReference type="SAM" id="SignalP"/>
    </source>
</evidence>
<feature type="domain" description="TonB-dependent receptor-like beta-barrel" evidence="13">
    <location>
        <begin position="277"/>
        <end position="724"/>
    </location>
</feature>
<evidence type="ECO:0000256" key="7">
    <source>
        <dbReference type="ARBA" id="ARBA00023136"/>
    </source>
</evidence>
<keyword evidence="3 10" id="KW-1134">Transmembrane beta strand</keyword>
<keyword evidence="16" id="KW-1185">Reference proteome</keyword>
<dbReference type="PROSITE" id="PS52016">
    <property type="entry name" value="TONB_DEPENDENT_REC_3"/>
    <property type="match status" value="1"/>
</dbReference>
<keyword evidence="4 10" id="KW-0812">Transmembrane</keyword>
<reference evidence="15 16" key="1">
    <citation type="submission" date="2020-03" db="EMBL/GenBank/DDBJ databases">
        <title>Cyclobacterium plantarum sp. nov., a marine bacterium isolated from a coastal-marine wetland.</title>
        <authorList>
            <person name="Sanchez-Porro C."/>
            <person name="Ventosa A."/>
            <person name="Amoozegar M."/>
        </authorList>
    </citation>
    <scope>NUCLEOTIDE SEQUENCE [LARGE SCALE GENOMIC DNA]</scope>
    <source>
        <strain evidence="15 16">GBPx2</strain>
    </source>
</reference>
<dbReference type="InterPro" id="IPR036942">
    <property type="entry name" value="Beta-barrel_TonB_sf"/>
</dbReference>
<sequence length="756" mass="83504">MKIILSLMVGLSIGLSTVQGQNNAVSGTIKDAETNLPLPGVTVFIPELSRGTVSDEQGWFSVGNLPSRSLTFQFSFLGYATELSKVNPSRQEDPLVMAMESATTTVDEVVVSGVYVMGRESSPISIEKVNRGAILKNPAPSLMTALAKTPGVSEVSLGPGISKPVIRGLSFSRVLSVYQGARFENQQWGADHGLGLTETGLSGVEIIKGPASIIYGSGAMAGVVNLIEDPDAASGEIAGDVNLRMYGNSLGRRLETGVKGAGEKGFFWSVRGAAESHADYLDGSGKTVGNTRFNTENIKAGLGIRKNWGDTRLRYTYLKQELGILDENNQEILVTSRNDRSPQLPFQQVADHFLNSETNLFLGEDKIKATFGYHWNFREETEEDFDQVDLGLRQTNFMYDIKYYKSLNQDTETIFGIQGFYLNTNNDVNAAEILIPDATKDDRSAYALINYANAKWVLQGGIRYDYRKVTADASGANFIDYGFELPGLPEDRMLSRSFDGLTASGGATFRPSDKWRFRLNVASGFRAPDLAELYSNGPHPGTARFERGSAGFEREQNIQSDLGIRYRSDDFSLSLEGFYNVVNNYIYFAPTNEKVGDLTVWSFEQDNARLFGGEAFLELHPAAVPWLTGNTSYSIVIGRRQSDQSYLPYIPAFRWNQDLNVSLNSIGKLLNPYINLTGSLVLDQNRPAPLEDATPGYYLMGVHLGSGFQIWQQEMNVFVSANNVLNTNYLDHMSLYRPFGINQIGRNISLNLQFKF</sequence>
<dbReference type="InterPro" id="IPR000531">
    <property type="entry name" value="Beta-barrel_TonB"/>
</dbReference>
<evidence type="ECO:0000256" key="9">
    <source>
        <dbReference type="ARBA" id="ARBA00023237"/>
    </source>
</evidence>
<dbReference type="InterPro" id="IPR037066">
    <property type="entry name" value="Plug_dom_sf"/>
</dbReference>
<feature type="chain" id="PRO_5046953962" evidence="12">
    <location>
        <begin position="21"/>
        <end position="756"/>
    </location>
</feature>
<keyword evidence="6 11" id="KW-0798">TonB box</keyword>
<dbReference type="Gene3D" id="2.60.40.1120">
    <property type="entry name" value="Carboxypeptidase-like, regulatory domain"/>
    <property type="match status" value="1"/>
</dbReference>
<evidence type="ECO:0000256" key="2">
    <source>
        <dbReference type="ARBA" id="ARBA00022448"/>
    </source>
</evidence>
<dbReference type="InterPro" id="IPR039426">
    <property type="entry name" value="TonB-dep_rcpt-like"/>
</dbReference>
<name>A0ABX0H4G9_9BACT</name>